<keyword evidence="1" id="KW-1003">Cell membrane</keyword>
<gene>
    <name evidence="9" type="ordered locus">IALB_1592</name>
</gene>
<proteinExistence type="predicted"/>
<dbReference type="GO" id="GO:0005886">
    <property type="term" value="C:plasma membrane"/>
    <property type="evidence" value="ECO:0007669"/>
    <property type="project" value="TreeGrafter"/>
</dbReference>
<feature type="domain" description="Glycosyltransferase 2-like" evidence="8">
    <location>
        <begin position="27"/>
        <end position="181"/>
    </location>
</feature>
<keyword evidence="3 9" id="KW-0808">Transferase</keyword>
<dbReference type="CDD" id="cd04179">
    <property type="entry name" value="DPM_DPG-synthase_like"/>
    <property type="match status" value="1"/>
</dbReference>
<dbReference type="EMBL" id="CP003418">
    <property type="protein sequence ID" value="AFH49300.1"/>
    <property type="molecule type" value="Genomic_DNA"/>
</dbReference>
<dbReference type="OrthoDB" id="9810303at2"/>
<protein>
    <submittedName>
        <fullName evidence="9">Glycosyltransferase</fullName>
    </submittedName>
</protein>
<keyword evidence="7" id="KW-0472">Membrane</keyword>
<evidence type="ECO:0000256" key="2">
    <source>
        <dbReference type="ARBA" id="ARBA00022676"/>
    </source>
</evidence>
<evidence type="ECO:0000256" key="7">
    <source>
        <dbReference type="ARBA" id="ARBA00023136"/>
    </source>
</evidence>
<dbReference type="Gene3D" id="3.90.550.10">
    <property type="entry name" value="Spore Coat Polysaccharide Biosynthesis Protein SpsA, Chain A"/>
    <property type="match status" value="1"/>
</dbReference>
<dbReference type="eggNOG" id="COG1216">
    <property type="taxonomic scope" value="Bacteria"/>
</dbReference>
<dbReference type="SUPFAM" id="SSF53448">
    <property type="entry name" value="Nucleotide-diphospho-sugar transferases"/>
    <property type="match status" value="1"/>
</dbReference>
<dbReference type="PANTHER" id="PTHR48090:SF3">
    <property type="entry name" value="UNDECAPRENYL-PHOSPHATE 4-DEOXY-4-FORMAMIDO-L-ARABINOSE TRANSFERASE"/>
    <property type="match status" value="1"/>
</dbReference>
<dbReference type="HOGENOM" id="CLU_033536_7_4_10"/>
<dbReference type="KEGG" id="ial:IALB_1592"/>
<reference evidence="9 10" key="1">
    <citation type="journal article" date="2012" name="Front. Microbiol.">
        <title>Complete genome of Ignavibacterium album, a metabolically versatile, flagellated, facultative anaerobe from the phylum Chlorobi.</title>
        <authorList>
            <person name="Liu Z."/>
            <person name="Frigaard N.-U."/>
            <person name="Vogl K."/>
            <person name="Iino T."/>
            <person name="Ohkuma M."/>
            <person name="Overmann J."/>
            <person name="Bryant D.A."/>
        </authorList>
    </citation>
    <scope>NUCLEOTIDE SEQUENCE [LARGE SCALE GENOMIC DNA]</scope>
    <source>
        <strain evidence="10">DSM 19864 / JCM 16511 / NBRC 101810 / Mat9-16</strain>
    </source>
</reference>
<evidence type="ECO:0000256" key="4">
    <source>
        <dbReference type="ARBA" id="ARBA00022692"/>
    </source>
</evidence>
<dbReference type="PANTHER" id="PTHR48090">
    <property type="entry name" value="UNDECAPRENYL-PHOSPHATE 4-DEOXY-4-FORMAMIDO-L-ARABINOSE TRANSFERASE-RELATED"/>
    <property type="match status" value="1"/>
</dbReference>
<dbReference type="InterPro" id="IPR050256">
    <property type="entry name" value="Glycosyltransferase_2"/>
</dbReference>
<evidence type="ECO:0000256" key="3">
    <source>
        <dbReference type="ARBA" id="ARBA00022679"/>
    </source>
</evidence>
<dbReference type="GO" id="GO:0009103">
    <property type="term" value="P:lipopolysaccharide biosynthetic process"/>
    <property type="evidence" value="ECO:0007669"/>
    <property type="project" value="UniProtKB-KW"/>
</dbReference>
<keyword evidence="4" id="KW-0812">Transmembrane</keyword>
<dbReference type="InterPro" id="IPR029044">
    <property type="entry name" value="Nucleotide-diphossugar_trans"/>
</dbReference>
<evidence type="ECO:0000256" key="1">
    <source>
        <dbReference type="ARBA" id="ARBA00022475"/>
    </source>
</evidence>
<keyword evidence="6" id="KW-1133">Transmembrane helix</keyword>
<dbReference type="InterPro" id="IPR001173">
    <property type="entry name" value="Glyco_trans_2-like"/>
</dbReference>
<dbReference type="STRING" id="945713.IALB_1592"/>
<dbReference type="AlphaFoldDB" id="I0AJZ3"/>
<dbReference type="Proteomes" id="UP000007394">
    <property type="component" value="Chromosome"/>
</dbReference>
<evidence type="ECO:0000259" key="8">
    <source>
        <dbReference type="Pfam" id="PF00535"/>
    </source>
</evidence>
<sequence>MQQDKLIKRDGKVLLNSSERKIKIVAVIPFFNEKKFVFNVVRRTLNFVDFIIAIDDGSTDKSSDLLNDIERVILIRNEMNFGKGFALQKGFDKAVELKSDIIVTLDADEQHEPELIPLFIEGIKNYDIVIGNRLNNLRTMPLHRRLSNKLTSILLSKKLGVEIKDSQCGFRAYRLKVLEKIKTEFHGFEAESEIIVKAARENFKISFIDIPTIYGNQESKMKSIQAIKGFIKVLMI</sequence>
<organism evidence="9 10">
    <name type="scientific">Ignavibacterium album (strain DSM 19864 / JCM 16511 / NBRC 101810 / Mat9-16)</name>
    <dbReference type="NCBI Taxonomy" id="945713"/>
    <lineage>
        <taxon>Bacteria</taxon>
        <taxon>Pseudomonadati</taxon>
        <taxon>Ignavibacteriota</taxon>
        <taxon>Ignavibacteria</taxon>
        <taxon>Ignavibacteriales</taxon>
        <taxon>Ignavibacteriaceae</taxon>
        <taxon>Ignavibacterium</taxon>
    </lineage>
</organism>
<evidence type="ECO:0000256" key="5">
    <source>
        <dbReference type="ARBA" id="ARBA00022985"/>
    </source>
</evidence>
<evidence type="ECO:0000313" key="9">
    <source>
        <dbReference type="EMBL" id="AFH49300.1"/>
    </source>
</evidence>
<keyword evidence="10" id="KW-1185">Reference proteome</keyword>
<keyword evidence="2" id="KW-0328">Glycosyltransferase</keyword>
<evidence type="ECO:0000313" key="10">
    <source>
        <dbReference type="Proteomes" id="UP000007394"/>
    </source>
</evidence>
<name>I0AJZ3_IGNAJ</name>
<dbReference type="Pfam" id="PF00535">
    <property type="entry name" value="Glycos_transf_2"/>
    <property type="match status" value="1"/>
</dbReference>
<keyword evidence="5" id="KW-0448">Lipopolysaccharide biosynthesis</keyword>
<accession>I0AJZ3</accession>
<dbReference type="GO" id="GO:0016757">
    <property type="term" value="F:glycosyltransferase activity"/>
    <property type="evidence" value="ECO:0007669"/>
    <property type="project" value="UniProtKB-KW"/>
</dbReference>
<evidence type="ECO:0000256" key="6">
    <source>
        <dbReference type="ARBA" id="ARBA00022989"/>
    </source>
</evidence>